<evidence type="ECO:0000256" key="10">
    <source>
        <dbReference type="SAM" id="MobiDB-lite"/>
    </source>
</evidence>
<evidence type="ECO:0000256" key="1">
    <source>
        <dbReference type="ARBA" id="ARBA00004383"/>
    </source>
</evidence>
<evidence type="ECO:0000256" key="4">
    <source>
        <dbReference type="ARBA" id="ARBA00022475"/>
    </source>
</evidence>
<evidence type="ECO:0000256" key="5">
    <source>
        <dbReference type="ARBA" id="ARBA00022519"/>
    </source>
</evidence>
<keyword evidence="9" id="KW-0472">Membrane</keyword>
<keyword evidence="4" id="KW-1003">Cell membrane</keyword>
<dbReference type="InterPro" id="IPR037682">
    <property type="entry name" value="TonB_C"/>
</dbReference>
<reference evidence="12 13" key="1">
    <citation type="submission" date="2019-12" db="EMBL/GenBank/DDBJ databases">
        <title>Comparative genomics gives insights into the taxonomy of the Azoarcus-Aromatoleum group and reveals separate origins of nif in the plant-associated Azoarcus and non-plant-associated Aromatoleum sub-groups.</title>
        <authorList>
            <person name="Lafos M."/>
            <person name="Maluk M."/>
            <person name="Batista M."/>
            <person name="Junghare M."/>
            <person name="Carmona M."/>
            <person name="Faoro H."/>
            <person name="Cruz L.M."/>
            <person name="Battistoni F."/>
            <person name="De Souza E."/>
            <person name="Pedrosa F."/>
            <person name="Chen W.-M."/>
            <person name="Poole P.S."/>
            <person name="Dixon R.A."/>
            <person name="James E.K."/>
        </authorList>
    </citation>
    <scope>NUCLEOTIDE SEQUENCE [LARGE SCALE GENOMIC DNA]</scope>
    <source>
        <strain evidence="12 13">PbN1</strain>
    </source>
</reference>
<dbReference type="PRINTS" id="PR01217">
    <property type="entry name" value="PRICHEXTENSN"/>
</dbReference>
<accession>A0ABX1NXY2</accession>
<evidence type="ECO:0000313" key="13">
    <source>
        <dbReference type="Proteomes" id="UP000633943"/>
    </source>
</evidence>
<dbReference type="PANTHER" id="PTHR33446">
    <property type="entry name" value="PROTEIN TONB-RELATED"/>
    <property type="match status" value="1"/>
</dbReference>
<evidence type="ECO:0000313" key="12">
    <source>
        <dbReference type="EMBL" id="NMG16899.1"/>
    </source>
</evidence>
<keyword evidence="8" id="KW-1133">Transmembrane helix</keyword>
<evidence type="ECO:0000256" key="6">
    <source>
        <dbReference type="ARBA" id="ARBA00022692"/>
    </source>
</evidence>
<feature type="compositionally biased region" description="Low complexity" evidence="10">
    <location>
        <begin position="135"/>
        <end position="145"/>
    </location>
</feature>
<comment type="subcellular location">
    <subcellularLocation>
        <location evidence="1">Cell inner membrane</location>
        <topology evidence="1">Single-pass membrane protein</topology>
        <orientation evidence="1">Periplasmic side</orientation>
    </subcellularLocation>
</comment>
<dbReference type="SUPFAM" id="SSF74653">
    <property type="entry name" value="TolA/TonB C-terminal domain"/>
    <property type="match status" value="1"/>
</dbReference>
<name>A0ABX1NXY2_9RHOO</name>
<keyword evidence="6" id="KW-0812">Transmembrane</keyword>
<feature type="compositionally biased region" description="Pro residues" evidence="10">
    <location>
        <begin position="116"/>
        <end position="134"/>
    </location>
</feature>
<evidence type="ECO:0000259" key="11">
    <source>
        <dbReference type="PROSITE" id="PS52015"/>
    </source>
</evidence>
<dbReference type="InterPro" id="IPR006260">
    <property type="entry name" value="TonB/TolA_C"/>
</dbReference>
<feature type="region of interest" description="Disordered" evidence="10">
    <location>
        <begin position="92"/>
        <end position="145"/>
    </location>
</feature>
<feature type="compositionally biased region" description="Pro residues" evidence="10">
    <location>
        <begin position="98"/>
        <end position="107"/>
    </location>
</feature>
<evidence type="ECO:0000256" key="8">
    <source>
        <dbReference type="ARBA" id="ARBA00022989"/>
    </source>
</evidence>
<organism evidence="12 13">
    <name type="scientific">Aromatoleum bremense</name>
    <dbReference type="NCBI Taxonomy" id="76115"/>
    <lineage>
        <taxon>Bacteria</taxon>
        <taxon>Pseudomonadati</taxon>
        <taxon>Pseudomonadota</taxon>
        <taxon>Betaproteobacteria</taxon>
        <taxon>Rhodocyclales</taxon>
        <taxon>Rhodocyclaceae</taxon>
        <taxon>Aromatoleum</taxon>
    </lineage>
</organism>
<comment type="caution">
    <text evidence="12">The sequence shown here is derived from an EMBL/GenBank/DDBJ whole genome shotgun (WGS) entry which is preliminary data.</text>
</comment>
<dbReference type="NCBIfam" id="TIGR01352">
    <property type="entry name" value="tonB_Cterm"/>
    <property type="match status" value="1"/>
</dbReference>
<comment type="similarity">
    <text evidence="2">Belongs to the TonB family.</text>
</comment>
<dbReference type="Pfam" id="PF03544">
    <property type="entry name" value="TonB_C"/>
    <property type="match status" value="1"/>
</dbReference>
<evidence type="ECO:0000256" key="7">
    <source>
        <dbReference type="ARBA" id="ARBA00022927"/>
    </source>
</evidence>
<keyword evidence="3" id="KW-0813">Transport</keyword>
<proteinExistence type="inferred from homology"/>
<dbReference type="PANTHER" id="PTHR33446:SF2">
    <property type="entry name" value="PROTEIN TONB"/>
    <property type="match status" value="1"/>
</dbReference>
<keyword evidence="7" id="KW-0653">Protein transport</keyword>
<dbReference type="Gene3D" id="3.30.1150.10">
    <property type="match status" value="1"/>
</dbReference>
<dbReference type="EMBL" id="WTVP01000051">
    <property type="protein sequence ID" value="NMG16899.1"/>
    <property type="molecule type" value="Genomic_DNA"/>
</dbReference>
<keyword evidence="5" id="KW-0997">Cell inner membrane</keyword>
<dbReference type="Proteomes" id="UP000633943">
    <property type="component" value="Unassembled WGS sequence"/>
</dbReference>
<feature type="domain" description="TonB C-terminal" evidence="11">
    <location>
        <begin position="168"/>
        <end position="257"/>
    </location>
</feature>
<evidence type="ECO:0000256" key="2">
    <source>
        <dbReference type="ARBA" id="ARBA00006555"/>
    </source>
</evidence>
<gene>
    <name evidence="12" type="ORF">GPA24_15420</name>
</gene>
<dbReference type="InterPro" id="IPR051045">
    <property type="entry name" value="TonB-dependent_transducer"/>
</dbReference>
<dbReference type="PROSITE" id="PS52015">
    <property type="entry name" value="TONB_CTD"/>
    <property type="match status" value="1"/>
</dbReference>
<protein>
    <submittedName>
        <fullName evidence="12">TonB family protein</fullName>
    </submittedName>
</protein>
<evidence type="ECO:0000256" key="9">
    <source>
        <dbReference type="ARBA" id="ARBA00023136"/>
    </source>
</evidence>
<dbReference type="RefSeq" id="WP_169203455.1">
    <property type="nucleotide sequence ID" value="NZ_CP059467.1"/>
</dbReference>
<evidence type="ECO:0000256" key="3">
    <source>
        <dbReference type="ARBA" id="ARBA00022448"/>
    </source>
</evidence>
<sequence length="257" mass="26840">MSAMEEYLCGSGKPGQEKAPVAAWRWRRPLLQWSGVGLAHAALLGIVLQVSPQARQALGHVIEASLVVPRPVAVAAAQPTAVAAAQPTAVAAAQPTAVPEPTPTPPRPPKESTPAPRAPRPATPRPIAAPPAEAPPSSDVASEPAAEPASAVVSVPTAVPAAPPPLVLPVFNADYLDNPAPLYPPMSRRLGETGRVLLRVLVSVDGYADQVEVGTSSGFERLDAVARQAVVRWRFVPARRGDERVAAWVLVPISFVM</sequence>
<keyword evidence="13" id="KW-1185">Reference proteome</keyword>